<dbReference type="AlphaFoldDB" id="A0A1B1Y5K2"/>
<protein>
    <recommendedName>
        <fullName evidence="3">HNH nuclease domain-containing protein</fullName>
    </recommendedName>
</protein>
<dbReference type="EMBL" id="CP014224">
    <property type="protein sequence ID" value="ANW96017.1"/>
    <property type="molecule type" value="Genomic_DNA"/>
</dbReference>
<evidence type="ECO:0008006" key="3">
    <source>
        <dbReference type="Google" id="ProtNLM"/>
    </source>
</evidence>
<gene>
    <name evidence="1" type="ORF">AXE80_06855</name>
</gene>
<name>A0A1B1Y5K2_9FLAO</name>
<sequence>MLFNYTYITHDIEKLQEYLDFLFTDVWLFAEGDFDAEKLKKNQELYDIYLELDKVDFDPENAKKNEKGKSAYFFNSSIEKIYKAFADINDDTFKLELIDYYSNNNNIEEICKNPKLPVLTYDDLKFKEANLHKELKAFYGNLYGSGSPFNLADFGSLKTKLLPTHYKEFFSSNKRGKCPFCGIRDLKGIHHTKKEAYDHYIPKGNYPFNSINLKNLAPMCNDCNSSYKGTKSIIGTTTNRNKAFYPYANSHPAITDFKITIDLKSNNIQNIEPNDLVLKIECAEYDEEIEAWKRVFGIDERYKALICNESEGNVWFNMIVDGYNNAIAQGYSGSKKDFLNMKLFDTKHTPLSSYGFIKSVFLEKCDELGLF</sequence>
<dbReference type="OrthoDB" id="9816185at2"/>
<evidence type="ECO:0000313" key="2">
    <source>
        <dbReference type="Proteomes" id="UP000092967"/>
    </source>
</evidence>
<keyword evidence="2" id="KW-1185">Reference proteome</keyword>
<organism evidence="1 2">
    <name type="scientific">Wenyingzhuangia fucanilytica</name>
    <dbReference type="NCBI Taxonomy" id="1790137"/>
    <lineage>
        <taxon>Bacteria</taxon>
        <taxon>Pseudomonadati</taxon>
        <taxon>Bacteroidota</taxon>
        <taxon>Flavobacteriia</taxon>
        <taxon>Flavobacteriales</taxon>
        <taxon>Flavobacteriaceae</taxon>
        <taxon>Wenyingzhuangia</taxon>
    </lineage>
</organism>
<dbReference type="RefSeq" id="WP_068825709.1">
    <property type="nucleotide sequence ID" value="NZ_CP014224.1"/>
</dbReference>
<dbReference type="STRING" id="1790137.AXE80_06855"/>
<dbReference type="KEGG" id="wfu:AXE80_06855"/>
<accession>A0A1B1Y5K2</accession>
<dbReference type="Gene3D" id="1.10.30.50">
    <property type="match status" value="1"/>
</dbReference>
<evidence type="ECO:0000313" key="1">
    <source>
        <dbReference type="EMBL" id="ANW96017.1"/>
    </source>
</evidence>
<dbReference type="Proteomes" id="UP000092967">
    <property type="component" value="Chromosome"/>
</dbReference>
<reference evidence="1 2" key="1">
    <citation type="submission" date="2016-02" db="EMBL/GenBank/DDBJ databases">
        <authorList>
            <person name="Wen L."/>
            <person name="He K."/>
            <person name="Yang H."/>
        </authorList>
    </citation>
    <scope>NUCLEOTIDE SEQUENCE [LARGE SCALE GENOMIC DNA]</scope>
    <source>
        <strain evidence="1 2">CZ1127</strain>
    </source>
</reference>
<proteinExistence type="predicted"/>